<comment type="caution">
    <text evidence="7">The sequence shown here is derived from an EMBL/GenBank/DDBJ whole genome shotgun (WGS) entry which is preliminary data.</text>
</comment>
<feature type="transmembrane region" description="Helical" evidence="6">
    <location>
        <begin position="365"/>
        <end position="383"/>
    </location>
</feature>
<organism evidence="7 8">
    <name type="scientific">Streptosporangium sandarakinum</name>
    <dbReference type="NCBI Taxonomy" id="1260955"/>
    <lineage>
        <taxon>Bacteria</taxon>
        <taxon>Bacillati</taxon>
        <taxon>Actinomycetota</taxon>
        <taxon>Actinomycetes</taxon>
        <taxon>Streptosporangiales</taxon>
        <taxon>Streptosporangiaceae</taxon>
        <taxon>Streptosporangium</taxon>
    </lineage>
</organism>
<keyword evidence="2" id="KW-1003">Cell membrane</keyword>
<keyword evidence="3 6" id="KW-0812">Transmembrane</keyword>
<dbReference type="GO" id="GO:0005886">
    <property type="term" value="C:plasma membrane"/>
    <property type="evidence" value="ECO:0007669"/>
    <property type="project" value="UniProtKB-SubCell"/>
</dbReference>
<dbReference type="InterPro" id="IPR011701">
    <property type="entry name" value="MFS"/>
</dbReference>
<feature type="transmembrane region" description="Helical" evidence="6">
    <location>
        <begin position="137"/>
        <end position="157"/>
    </location>
</feature>
<dbReference type="SUPFAM" id="SSF103473">
    <property type="entry name" value="MFS general substrate transporter"/>
    <property type="match status" value="1"/>
</dbReference>
<evidence type="ECO:0000313" key="7">
    <source>
        <dbReference type="EMBL" id="NYF44433.1"/>
    </source>
</evidence>
<feature type="transmembrane region" description="Helical" evidence="6">
    <location>
        <begin position="7"/>
        <end position="33"/>
    </location>
</feature>
<evidence type="ECO:0000256" key="1">
    <source>
        <dbReference type="ARBA" id="ARBA00004651"/>
    </source>
</evidence>
<dbReference type="PANTHER" id="PTHR23513:SF18">
    <property type="entry name" value="INTEGRAL MEMBRANE PROTEIN"/>
    <property type="match status" value="1"/>
</dbReference>
<evidence type="ECO:0000256" key="4">
    <source>
        <dbReference type="ARBA" id="ARBA00022989"/>
    </source>
</evidence>
<feature type="transmembrane region" description="Helical" evidence="6">
    <location>
        <begin position="298"/>
        <end position="321"/>
    </location>
</feature>
<feature type="transmembrane region" description="Helical" evidence="6">
    <location>
        <begin position="45"/>
        <end position="64"/>
    </location>
</feature>
<keyword evidence="5 6" id="KW-0472">Membrane</keyword>
<evidence type="ECO:0000313" key="8">
    <source>
        <dbReference type="Proteomes" id="UP000576393"/>
    </source>
</evidence>
<proteinExistence type="predicted"/>
<evidence type="ECO:0000256" key="2">
    <source>
        <dbReference type="ARBA" id="ARBA00022475"/>
    </source>
</evidence>
<dbReference type="AlphaFoldDB" id="A0A852VB16"/>
<dbReference type="InterPro" id="IPR036259">
    <property type="entry name" value="MFS_trans_sf"/>
</dbReference>
<dbReference type="CDD" id="cd06173">
    <property type="entry name" value="MFS_MefA_like"/>
    <property type="match status" value="1"/>
</dbReference>
<evidence type="ECO:0000256" key="6">
    <source>
        <dbReference type="SAM" id="Phobius"/>
    </source>
</evidence>
<name>A0A852VB16_9ACTN</name>
<reference evidence="7 8" key="1">
    <citation type="submission" date="2020-07" db="EMBL/GenBank/DDBJ databases">
        <title>Sequencing the genomes of 1000 actinobacteria strains.</title>
        <authorList>
            <person name="Klenk H.-P."/>
        </authorList>
    </citation>
    <scope>NUCLEOTIDE SEQUENCE [LARGE SCALE GENOMIC DNA]</scope>
    <source>
        <strain evidence="7 8">DSM 45763</strain>
    </source>
</reference>
<keyword evidence="8" id="KW-1185">Reference proteome</keyword>
<dbReference type="EMBL" id="JACCCO010000003">
    <property type="protein sequence ID" value="NYF44433.1"/>
    <property type="molecule type" value="Genomic_DNA"/>
</dbReference>
<evidence type="ECO:0000256" key="5">
    <source>
        <dbReference type="ARBA" id="ARBA00023136"/>
    </source>
</evidence>
<feature type="transmembrane region" description="Helical" evidence="6">
    <location>
        <begin position="274"/>
        <end position="292"/>
    </location>
</feature>
<sequence>MRLPKDYWILWTGGGLSLLGSYMQYIALPLWVLDVTGSPVATGSAFAMSVLPTVLLAPVAGYLADRVDRRILTIVCEAVSGVAVLVLLLSTEHASVIGVYIGAFAVRTFNTATVPATQAMIRAKVPEDLLPRASARFDLVNSVAIIAGPALGSAVYAAAGIEWVLYANLASFLVSAGLTAAVSPCPGARSQRGIATATLSALGHVMRSARLAPVALTEGVYYLFIGGSTALCVILASSGLGDALSGLYVAGMGAGWLLTSTVILTRFGGRAAEVVRVAGLCAVPVAVLQWVAVGWNPVTCFVCGMVAGMANLAVAGGASIVYQAETDKDNAGRIFAMRRALINACLGVSTIGLPALGVALGIGQVLLIMAVIATVGTAGVRLMRPRLAVPAEESRA</sequence>
<protein>
    <submittedName>
        <fullName evidence="7">MFS family permease</fullName>
    </submittedName>
</protein>
<dbReference type="Proteomes" id="UP000576393">
    <property type="component" value="Unassembled WGS sequence"/>
</dbReference>
<accession>A0A852VB16</accession>
<feature type="transmembrane region" description="Helical" evidence="6">
    <location>
        <begin position="246"/>
        <end position="267"/>
    </location>
</feature>
<evidence type="ECO:0000256" key="3">
    <source>
        <dbReference type="ARBA" id="ARBA00022692"/>
    </source>
</evidence>
<comment type="subcellular location">
    <subcellularLocation>
        <location evidence="1">Cell membrane</location>
        <topology evidence="1">Multi-pass membrane protein</topology>
    </subcellularLocation>
</comment>
<dbReference type="RefSeq" id="WP_179828534.1">
    <property type="nucleotide sequence ID" value="NZ_JACCCO010000003.1"/>
</dbReference>
<feature type="transmembrane region" description="Helical" evidence="6">
    <location>
        <begin position="341"/>
        <end position="359"/>
    </location>
</feature>
<dbReference type="PANTHER" id="PTHR23513">
    <property type="entry name" value="INTEGRAL MEMBRANE EFFLUX PROTEIN-RELATED"/>
    <property type="match status" value="1"/>
</dbReference>
<dbReference type="Pfam" id="PF07690">
    <property type="entry name" value="MFS_1"/>
    <property type="match status" value="1"/>
</dbReference>
<dbReference type="GO" id="GO:0022857">
    <property type="term" value="F:transmembrane transporter activity"/>
    <property type="evidence" value="ECO:0007669"/>
    <property type="project" value="InterPro"/>
</dbReference>
<feature type="transmembrane region" description="Helical" evidence="6">
    <location>
        <begin position="220"/>
        <end position="240"/>
    </location>
</feature>
<gene>
    <name evidence="7" type="ORF">HDA43_006660</name>
</gene>
<keyword evidence="4 6" id="KW-1133">Transmembrane helix</keyword>
<dbReference type="Gene3D" id="1.20.1250.20">
    <property type="entry name" value="MFS general substrate transporter like domains"/>
    <property type="match status" value="1"/>
</dbReference>